<accession>A0A6J3KPH0</accession>
<keyword evidence="5" id="KW-0072">Autophagy</keyword>
<dbReference type="RefSeq" id="XP_033355027.1">
    <property type="nucleotide sequence ID" value="XM_033499136.1"/>
</dbReference>
<evidence type="ECO:0000313" key="7">
    <source>
        <dbReference type="Proteomes" id="UP000504631"/>
    </source>
</evidence>
<name>A0A6J3KPH0_9HYME</name>
<evidence type="ECO:0000256" key="2">
    <source>
        <dbReference type="ARBA" id="ARBA00021099"/>
    </source>
</evidence>
<dbReference type="InterPro" id="IPR007135">
    <property type="entry name" value="Atg3/Atg10"/>
</dbReference>
<gene>
    <name evidence="8 9 10" type="primary">LOC117236300</name>
</gene>
<dbReference type="PANTHER" id="PTHR14957">
    <property type="entry name" value="UBIQUITIN-LIKE-CONJUGATING ENZYME ATG10"/>
    <property type="match status" value="1"/>
</dbReference>
<dbReference type="CTD" id="83734"/>
<evidence type="ECO:0000256" key="1">
    <source>
        <dbReference type="ARBA" id="ARBA00005696"/>
    </source>
</evidence>
<evidence type="ECO:0000256" key="5">
    <source>
        <dbReference type="ARBA" id="ARBA00023006"/>
    </source>
</evidence>
<dbReference type="GeneID" id="117236300"/>
<dbReference type="Proteomes" id="UP000504631">
    <property type="component" value="Unplaced"/>
</dbReference>
<dbReference type="RefSeq" id="XP_033355028.1">
    <property type="nucleotide sequence ID" value="XM_033499137.1"/>
</dbReference>
<dbReference type="Pfam" id="PF03987">
    <property type="entry name" value="Autophagy_act_C"/>
    <property type="match status" value="1"/>
</dbReference>
<dbReference type="GO" id="GO:0000422">
    <property type="term" value="P:autophagy of mitochondrion"/>
    <property type="evidence" value="ECO:0007669"/>
    <property type="project" value="TreeGrafter"/>
</dbReference>
<dbReference type="PANTHER" id="PTHR14957:SF1">
    <property type="entry name" value="UBIQUITIN-LIKE-CONJUGATING ENZYME ATG10"/>
    <property type="match status" value="1"/>
</dbReference>
<protein>
    <recommendedName>
        <fullName evidence="2">Ubiquitin-like-conjugating enzyme ATG10</fullName>
    </recommendedName>
    <alternativeName>
        <fullName evidence="6">Autophagy-related protein 10</fullName>
    </alternativeName>
</protein>
<dbReference type="GO" id="GO:0061651">
    <property type="term" value="F:Atg12 conjugating enzyme activity"/>
    <property type="evidence" value="ECO:0007669"/>
    <property type="project" value="TreeGrafter"/>
</dbReference>
<proteinExistence type="inferred from homology"/>
<evidence type="ECO:0000313" key="10">
    <source>
        <dbReference type="RefSeq" id="XP_033355028.1"/>
    </source>
</evidence>
<dbReference type="AlphaFoldDB" id="A0A6J3KPH0"/>
<organism evidence="7 9">
    <name type="scientific">Bombus vosnesenskii</name>
    <dbReference type="NCBI Taxonomy" id="207650"/>
    <lineage>
        <taxon>Eukaryota</taxon>
        <taxon>Metazoa</taxon>
        <taxon>Ecdysozoa</taxon>
        <taxon>Arthropoda</taxon>
        <taxon>Hexapoda</taxon>
        <taxon>Insecta</taxon>
        <taxon>Pterygota</taxon>
        <taxon>Neoptera</taxon>
        <taxon>Endopterygota</taxon>
        <taxon>Hymenoptera</taxon>
        <taxon>Apocrita</taxon>
        <taxon>Aculeata</taxon>
        <taxon>Apoidea</taxon>
        <taxon>Anthophila</taxon>
        <taxon>Apidae</taxon>
        <taxon>Bombus</taxon>
        <taxon>Pyrobombus</taxon>
    </lineage>
</organism>
<evidence type="ECO:0000313" key="8">
    <source>
        <dbReference type="RefSeq" id="XP_033355026.1"/>
    </source>
</evidence>
<evidence type="ECO:0000256" key="4">
    <source>
        <dbReference type="ARBA" id="ARBA00022786"/>
    </source>
</evidence>
<comment type="similarity">
    <text evidence="1">Belongs to the ATG10 family.</text>
</comment>
<dbReference type="KEGG" id="bvk:117236300"/>
<evidence type="ECO:0000256" key="6">
    <source>
        <dbReference type="ARBA" id="ARBA00029833"/>
    </source>
</evidence>
<evidence type="ECO:0000256" key="3">
    <source>
        <dbReference type="ARBA" id="ARBA00022679"/>
    </source>
</evidence>
<dbReference type="RefSeq" id="XP_033355026.1">
    <property type="nucleotide sequence ID" value="XM_033499135.1"/>
</dbReference>
<dbReference type="GO" id="GO:0005829">
    <property type="term" value="C:cytosol"/>
    <property type="evidence" value="ECO:0007669"/>
    <property type="project" value="TreeGrafter"/>
</dbReference>
<dbReference type="GO" id="GO:0032446">
    <property type="term" value="P:protein modification by small protein conjugation"/>
    <property type="evidence" value="ECO:0007669"/>
    <property type="project" value="TreeGrafter"/>
</dbReference>
<reference evidence="8 9" key="1">
    <citation type="submission" date="2025-04" db="UniProtKB">
        <authorList>
            <consortium name="RefSeq"/>
        </authorList>
    </citation>
    <scope>IDENTIFICATION</scope>
    <source>
        <tissue evidence="8 9">Muscle</tissue>
    </source>
</reference>
<keyword evidence="4" id="KW-0833">Ubl conjugation pathway</keyword>
<dbReference type="Gene3D" id="3.30.1460.50">
    <property type="match status" value="1"/>
</dbReference>
<keyword evidence="7" id="KW-1185">Reference proteome</keyword>
<keyword evidence="3" id="KW-0808">Transferase</keyword>
<dbReference type="GO" id="GO:0000045">
    <property type="term" value="P:autophagosome assembly"/>
    <property type="evidence" value="ECO:0007669"/>
    <property type="project" value="TreeGrafter"/>
</dbReference>
<sequence length="202" mass="23054">MDGPGTITWDEFLENAERFVEMSSEISDRWELRGNKDVPGEAYIVRQERQYICSNSNLNDYSTPENNDSADDFDFVLKEDPFEATCPIEKPLVTEHHVLWSMSYSVPILYFNGWKSDFPGINPISAEEAQSLVRNGEVKYKDLSQAIHPILGTPFLHLHPCMSHELLQITSNSKNKIVSWLSTVAPAALNLKLRPEYCQLTM</sequence>
<evidence type="ECO:0000313" key="9">
    <source>
        <dbReference type="RefSeq" id="XP_033355027.1"/>
    </source>
</evidence>